<evidence type="ECO:0000259" key="12">
    <source>
        <dbReference type="Pfam" id="PF25904"/>
    </source>
</evidence>
<dbReference type="Proteomes" id="UP001605036">
    <property type="component" value="Unassembled WGS sequence"/>
</dbReference>
<protein>
    <recommendedName>
        <fullName evidence="9">tRNA (guanine(10)-N(2))-methyltransferase</fullName>
        <ecNumber evidence="9">2.1.1.214</ecNumber>
    </recommendedName>
</protein>
<keyword evidence="8 10" id="KW-0694">RNA-binding</keyword>
<dbReference type="PIRSF" id="PIRSF017259">
    <property type="entry name" value="tRNA_mtfrase_TRM11"/>
    <property type="match status" value="1"/>
</dbReference>
<dbReference type="PROSITE" id="PS00092">
    <property type="entry name" value="N6_MTASE"/>
    <property type="match status" value="1"/>
</dbReference>
<evidence type="ECO:0000256" key="1">
    <source>
        <dbReference type="ARBA" id="ARBA00004496"/>
    </source>
</evidence>
<dbReference type="Gene3D" id="3.40.50.150">
    <property type="entry name" value="Vaccinia Virus protein VP39"/>
    <property type="match status" value="1"/>
</dbReference>
<organism evidence="13 14">
    <name type="scientific">Riccia fluitans</name>
    <dbReference type="NCBI Taxonomy" id="41844"/>
    <lineage>
        <taxon>Eukaryota</taxon>
        <taxon>Viridiplantae</taxon>
        <taxon>Streptophyta</taxon>
        <taxon>Embryophyta</taxon>
        <taxon>Marchantiophyta</taxon>
        <taxon>Marchantiopsida</taxon>
        <taxon>Marchantiidae</taxon>
        <taxon>Marchantiales</taxon>
        <taxon>Ricciaceae</taxon>
        <taxon>Riccia</taxon>
    </lineage>
</organism>
<evidence type="ECO:0000256" key="4">
    <source>
        <dbReference type="ARBA" id="ARBA00022603"/>
    </source>
</evidence>
<dbReference type="EC" id="2.1.1.214" evidence="9"/>
<dbReference type="InterPro" id="IPR016691">
    <property type="entry name" value="TRMT11"/>
</dbReference>
<keyword evidence="6 10" id="KW-0949">S-adenosyl-L-methionine</keyword>
<dbReference type="FunFam" id="3.40.50.150:FF:000213">
    <property type="entry name" value="Methyltransferases,nucleic acid binding"/>
    <property type="match status" value="1"/>
</dbReference>
<reference evidence="13 14" key="1">
    <citation type="submission" date="2024-09" db="EMBL/GenBank/DDBJ databases">
        <title>Chromosome-scale assembly of Riccia fluitans.</title>
        <authorList>
            <person name="Paukszto L."/>
            <person name="Sawicki J."/>
            <person name="Karawczyk K."/>
            <person name="Piernik-Szablinska J."/>
            <person name="Szczecinska M."/>
            <person name="Mazdziarz M."/>
        </authorList>
    </citation>
    <scope>NUCLEOTIDE SEQUENCE [LARGE SCALE GENOMIC DNA]</scope>
    <source>
        <strain evidence="13">Rf_01</strain>
        <tissue evidence="13">Aerial parts of the thallus</tissue>
    </source>
</reference>
<dbReference type="GO" id="GO:0043527">
    <property type="term" value="C:tRNA methyltransferase complex"/>
    <property type="evidence" value="ECO:0007669"/>
    <property type="project" value="UniProtKB-ARBA"/>
</dbReference>
<evidence type="ECO:0000256" key="6">
    <source>
        <dbReference type="ARBA" id="ARBA00022691"/>
    </source>
</evidence>
<keyword evidence="7 10" id="KW-0819">tRNA processing</keyword>
<feature type="domain" description="Ribosomal RNA large subunit methyltransferase K/L-like methyltransferase" evidence="11">
    <location>
        <begin position="190"/>
        <end position="312"/>
    </location>
</feature>
<evidence type="ECO:0000313" key="13">
    <source>
        <dbReference type="EMBL" id="KAL2634574.1"/>
    </source>
</evidence>
<evidence type="ECO:0000313" key="14">
    <source>
        <dbReference type="Proteomes" id="UP001605036"/>
    </source>
</evidence>
<comment type="subcellular location">
    <subcellularLocation>
        <location evidence="1">Cytoplasm</location>
    </subcellularLocation>
</comment>
<evidence type="ECO:0000256" key="7">
    <source>
        <dbReference type="ARBA" id="ARBA00022694"/>
    </source>
</evidence>
<evidence type="ECO:0000256" key="5">
    <source>
        <dbReference type="ARBA" id="ARBA00022679"/>
    </source>
</evidence>
<proteinExistence type="inferred from homology"/>
<comment type="caution">
    <text evidence="13">The sequence shown here is derived from an EMBL/GenBank/DDBJ whole genome shotgun (WGS) entry which is preliminary data.</text>
</comment>
<dbReference type="GO" id="GO:0160102">
    <property type="term" value="F:tRNA (guanine(10)-N2)-methyltransferase activity"/>
    <property type="evidence" value="ECO:0007669"/>
    <property type="project" value="UniProtKB-EC"/>
</dbReference>
<sequence>MWFLCYFLHRLLDYRIPEIESLARLFLGEKVDLKWRQSPYHHPDSPFYFIDLPSEDVARNIASRSVLLKGILEVWGEGRTYDELRISIEAYPEEKKTPYLTPDSTFKVVVDTFGKILNLDEQTERIHSLSYIPFQGVVKLKNPEHKFWLIETDGNDFNNGLPPADIRSIVFGREIAVSDRKVVVKYELSRRNYLGPTAMDAEVALLMANQALAKPGKLMYDPFVGTGSILVAAAHFGAMTMGADIDIRVIRDGKGPDKNVWSNFKQYDLTPPVGLIRADNNVPPWRSSLSEVFDAIVCDPPYGVRAGGRKSGGRKLLQGTRDPYIIDENKRKDHIPSTAPYTLAECVHDLLDLAARLLVTGGRLVFFYPAPRDECGEEDYFPKHPCLNLIANSEQILSTRYSRCLLTMEKTSRYTDEIAAEARKVHQEFRDNHSEMLQESRENGSLHHIVFAPSSEAKLNGTEARPRYRGKYV</sequence>
<dbReference type="GO" id="GO:0000049">
    <property type="term" value="F:tRNA binding"/>
    <property type="evidence" value="ECO:0007669"/>
    <property type="project" value="UniProtKB-UniRule"/>
</dbReference>
<accession>A0ABD1YVX9</accession>
<dbReference type="GO" id="GO:0008033">
    <property type="term" value="P:tRNA processing"/>
    <property type="evidence" value="ECO:0007669"/>
    <property type="project" value="UniProtKB-UniRule"/>
</dbReference>
<dbReference type="InterPro" id="IPR002052">
    <property type="entry name" value="DNA_methylase_N6_adenine_CS"/>
</dbReference>
<comment type="similarity">
    <text evidence="10">Belongs to the class I-like SAM-binding methyltransferase superfamily. TRM11 methyltransferase family.</text>
</comment>
<evidence type="ECO:0000256" key="2">
    <source>
        <dbReference type="ARBA" id="ARBA00022490"/>
    </source>
</evidence>
<evidence type="ECO:0000256" key="10">
    <source>
        <dbReference type="PROSITE-ProRule" id="PRU00959"/>
    </source>
</evidence>
<dbReference type="Pfam" id="PF25904">
    <property type="entry name" value="Tmrp11_N"/>
    <property type="match status" value="1"/>
</dbReference>
<dbReference type="PROSITE" id="PS51627">
    <property type="entry name" value="SAM_MT_TRM11"/>
    <property type="match status" value="1"/>
</dbReference>
<dbReference type="SUPFAM" id="SSF53335">
    <property type="entry name" value="S-adenosyl-L-methionine-dependent methyltransferases"/>
    <property type="match status" value="1"/>
</dbReference>
<dbReference type="InterPro" id="IPR029063">
    <property type="entry name" value="SAM-dependent_MTases_sf"/>
</dbReference>
<keyword evidence="4 10" id="KW-0489">Methyltransferase</keyword>
<dbReference type="AlphaFoldDB" id="A0ABD1YVX9"/>
<keyword evidence="2" id="KW-0963">Cytoplasm</keyword>
<evidence type="ECO:0000256" key="3">
    <source>
        <dbReference type="ARBA" id="ARBA00022555"/>
    </source>
</evidence>
<evidence type="ECO:0000256" key="8">
    <source>
        <dbReference type="ARBA" id="ARBA00022884"/>
    </source>
</evidence>
<feature type="domain" description="tRNA (guanine(10)-N(2))-methyltransferase TRMT11 N-terminal" evidence="12">
    <location>
        <begin position="3"/>
        <end position="180"/>
    </location>
</feature>
<dbReference type="GO" id="GO:0005737">
    <property type="term" value="C:cytoplasm"/>
    <property type="evidence" value="ECO:0007669"/>
    <property type="project" value="UniProtKB-SubCell"/>
</dbReference>
<dbReference type="EMBL" id="JBHFFA010000003">
    <property type="protein sequence ID" value="KAL2634574.1"/>
    <property type="molecule type" value="Genomic_DNA"/>
</dbReference>
<name>A0ABD1YVX9_9MARC</name>
<evidence type="ECO:0000259" key="11">
    <source>
        <dbReference type="Pfam" id="PF01170"/>
    </source>
</evidence>
<keyword evidence="3 10" id="KW-0820">tRNA-binding</keyword>
<dbReference type="InterPro" id="IPR059073">
    <property type="entry name" value="TRMT11_N"/>
</dbReference>
<dbReference type="GO" id="GO:0032259">
    <property type="term" value="P:methylation"/>
    <property type="evidence" value="ECO:0007669"/>
    <property type="project" value="UniProtKB-UniRule"/>
</dbReference>
<keyword evidence="14" id="KW-1185">Reference proteome</keyword>
<dbReference type="PANTHER" id="PTHR13370:SF3">
    <property type="entry name" value="TRNA (GUANINE(10)-N2)-METHYLTRANSFERASE HOMOLOG"/>
    <property type="match status" value="1"/>
</dbReference>
<evidence type="ECO:0000256" key="9">
    <source>
        <dbReference type="ARBA" id="ARBA00066937"/>
    </source>
</evidence>
<keyword evidence="5 10" id="KW-0808">Transferase</keyword>
<dbReference type="PANTHER" id="PTHR13370">
    <property type="entry name" value="RNA METHYLASE-RELATED"/>
    <property type="match status" value="1"/>
</dbReference>
<gene>
    <name evidence="13" type="ORF">R1flu_006053</name>
</gene>
<dbReference type="InterPro" id="IPR000241">
    <property type="entry name" value="RlmKL-like_Mtase"/>
</dbReference>
<dbReference type="Pfam" id="PF01170">
    <property type="entry name" value="UPF0020"/>
    <property type="match status" value="1"/>
</dbReference>